<dbReference type="OrthoDB" id="409124at2759"/>
<feature type="compositionally biased region" description="Basic and acidic residues" evidence="7">
    <location>
        <begin position="465"/>
        <end position="477"/>
    </location>
</feature>
<evidence type="ECO:0000256" key="4">
    <source>
        <dbReference type="ARBA" id="ARBA00022807"/>
    </source>
</evidence>
<accession>A0A077ZX20</accession>
<feature type="domain" description="Calpain catalytic" evidence="9">
    <location>
        <begin position="41"/>
        <end position="301"/>
    </location>
</feature>
<dbReference type="InterPro" id="IPR001300">
    <property type="entry name" value="Peptidase_C2_calpain_cat"/>
</dbReference>
<feature type="active site" evidence="5 6">
    <location>
        <position position="71"/>
    </location>
</feature>
<evidence type="ECO:0000256" key="2">
    <source>
        <dbReference type="ARBA" id="ARBA00022670"/>
    </source>
</evidence>
<dbReference type="GO" id="GO:0006508">
    <property type="term" value="P:proteolysis"/>
    <property type="evidence" value="ECO:0007669"/>
    <property type="project" value="UniProtKB-KW"/>
</dbReference>
<comment type="similarity">
    <text evidence="1">Belongs to the peptidase C2 family.</text>
</comment>
<keyword evidence="11" id="KW-1185">Reference proteome</keyword>
<evidence type="ECO:0000256" key="7">
    <source>
        <dbReference type="SAM" id="MobiDB-lite"/>
    </source>
</evidence>
<dbReference type="SUPFAM" id="SSF54001">
    <property type="entry name" value="Cysteine proteinases"/>
    <property type="match status" value="1"/>
</dbReference>
<feature type="signal peptide" evidence="8">
    <location>
        <begin position="1"/>
        <end position="16"/>
    </location>
</feature>
<evidence type="ECO:0000256" key="5">
    <source>
        <dbReference type="PIRSR" id="PIRSR622684-1"/>
    </source>
</evidence>
<dbReference type="InParanoid" id="A0A077ZX20"/>
<evidence type="ECO:0000256" key="1">
    <source>
        <dbReference type="ARBA" id="ARBA00007623"/>
    </source>
</evidence>
<feature type="active site" evidence="5 6">
    <location>
        <position position="241"/>
    </location>
</feature>
<dbReference type="Gene3D" id="3.90.70.10">
    <property type="entry name" value="Cysteine proteinases"/>
    <property type="match status" value="1"/>
</dbReference>
<dbReference type="Proteomes" id="UP000039865">
    <property type="component" value="Unassembled WGS sequence"/>
</dbReference>
<reference evidence="10 11" key="1">
    <citation type="submission" date="2014-06" db="EMBL/GenBank/DDBJ databases">
        <authorList>
            <person name="Swart Estienne"/>
        </authorList>
    </citation>
    <scope>NUCLEOTIDE SEQUENCE [LARGE SCALE GENOMIC DNA]</scope>
    <source>
        <strain evidence="10 11">130c</strain>
    </source>
</reference>
<evidence type="ECO:0000256" key="6">
    <source>
        <dbReference type="PROSITE-ProRule" id="PRU00239"/>
    </source>
</evidence>
<evidence type="ECO:0000259" key="9">
    <source>
        <dbReference type="PROSITE" id="PS50203"/>
    </source>
</evidence>
<proteinExistence type="inferred from homology"/>
<organism evidence="10 11">
    <name type="scientific">Stylonychia lemnae</name>
    <name type="common">Ciliate</name>
    <dbReference type="NCBI Taxonomy" id="5949"/>
    <lineage>
        <taxon>Eukaryota</taxon>
        <taxon>Sar</taxon>
        <taxon>Alveolata</taxon>
        <taxon>Ciliophora</taxon>
        <taxon>Intramacronucleata</taxon>
        <taxon>Spirotrichea</taxon>
        <taxon>Stichotrichia</taxon>
        <taxon>Sporadotrichida</taxon>
        <taxon>Oxytrichidae</taxon>
        <taxon>Stylonychinae</taxon>
        <taxon>Stylonychia</taxon>
    </lineage>
</organism>
<evidence type="ECO:0000313" key="11">
    <source>
        <dbReference type="Proteomes" id="UP000039865"/>
    </source>
</evidence>
<evidence type="ECO:0000313" key="10">
    <source>
        <dbReference type="EMBL" id="CDW73061.1"/>
    </source>
</evidence>
<dbReference type="InterPro" id="IPR038765">
    <property type="entry name" value="Papain-like_cys_pep_sf"/>
</dbReference>
<dbReference type="EMBL" id="CCKQ01001966">
    <property type="protein sequence ID" value="CDW73061.1"/>
    <property type="molecule type" value="Genomic_DNA"/>
</dbReference>
<dbReference type="PANTHER" id="PTHR10183:SF379">
    <property type="entry name" value="CALPAIN-5"/>
    <property type="match status" value="1"/>
</dbReference>
<keyword evidence="2 6" id="KW-0645">Protease</keyword>
<dbReference type="InterPro" id="IPR022684">
    <property type="entry name" value="Calpain_cysteine_protease"/>
</dbReference>
<dbReference type="SMART" id="SM00230">
    <property type="entry name" value="CysPc"/>
    <property type="match status" value="1"/>
</dbReference>
<feature type="active site" evidence="5 6">
    <location>
        <position position="215"/>
    </location>
</feature>
<dbReference type="PANTHER" id="PTHR10183">
    <property type="entry name" value="CALPAIN"/>
    <property type="match status" value="1"/>
</dbReference>
<sequence>MKCKLLLALKLQLCNFNVIQLFSDSNKVQEKIMLEYLKNTWSRISKITPWATMFGSQDSSNDIDQGDVGDCYFLGGAASVAEDDQRFKQIFVNELNNKAGIPTIITVDDYLPVTTSGTKSIFAQIGKDGSMWVSLLEKAWAKLNGNYERIGGGFGQEPVSFLTNSPSRFYKVAGLSLDALWNLVDDSDTNEFLMTVSTAPGSDKDKCIFNLPCGHLFTLLDAQNLISKNGTKVIRMYKFRNPWKKDNSFTGNWKDSSPIWNANGETYDKQVNLTIADDGIMWVEESEFVKAFNQLEVSHYQKNWEFSWYNKEDDNGQKALYYFKLDKTTQLIIKLDIYSSRMYAFNCKTLGDDDTSLDLRLVSIDSAGKILNQFSYKSLSSMDSFGWINQTENPLKPGQYRVEVTPTWLQSDVKDYTVVIHAPYKIQLTDSKGKTNQVGGSHDLDYKLSENKANTQKAKSNLFQTKKEATEHKRRDNSNISFVNYSKHKE</sequence>
<dbReference type="PROSITE" id="PS50203">
    <property type="entry name" value="CALPAIN_CAT"/>
    <property type="match status" value="1"/>
</dbReference>
<dbReference type="AlphaFoldDB" id="A0A077ZX20"/>
<keyword evidence="3 6" id="KW-0378">Hydrolase</keyword>
<dbReference type="GO" id="GO:0004198">
    <property type="term" value="F:calcium-dependent cysteine-type endopeptidase activity"/>
    <property type="evidence" value="ECO:0007669"/>
    <property type="project" value="InterPro"/>
</dbReference>
<keyword evidence="4 6" id="KW-0788">Thiol protease</keyword>
<evidence type="ECO:0000256" key="3">
    <source>
        <dbReference type="ARBA" id="ARBA00022801"/>
    </source>
</evidence>
<protein>
    <submittedName>
        <fullName evidence="10">Calpain family cysteine protease containing protein</fullName>
    </submittedName>
</protein>
<feature type="region of interest" description="Disordered" evidence="7">
    <location>
        <begin position="465"/>
        <end position="490"/>
    </location>
</feature>
<keyword evidence="8" id="KW-0732">Signal</keyword>
<gene>
    <name evidence="10" type="primary">Contig9871.g10550</name>
    <name evidence="10" type="ORF">STYLEM_2030</name>
</gene>
<evidence type="ECO:0000256" key="8">
    <source>
        <dbReference type="SAM" id="SignalP"/>
    </source>
</evidence>
<feature type="chain" id="PRO_5001729034" evidence="8">
    <location>
        <begin position="17"/>
        <end position="490"/>
    </location>
</feature>
<dbReference type="Pfam" id="PF00648">
    <property type="entry name" value="Peptidase_C2"/>
    <property type="match status" value="1"/>
</dbReference>
<name>A0A077ZX20_STYLE</name>